<accession>A0A8R7PAS2</accession>
<name>A0A8R7PAS2_TRIUA</name>
<dbReference type="Gene3D" id="3.90.1600.10">
    <property type="entry name" value="Palm domain of DNA polymerase"/>
    <property type="match status" value="1"/>
</dbReference>
<keyword evidence="5 20" id="KW-0808">Transferase</keyword>
<keyword evidence="4 20" id="KW-0004">4Fe-4S</keyword>
<keyword evidence="14 20" id="KW-0411">Iron-sulfur</keyword>
<evidence type="ECO:0000256" key="1">
    <source>
        <dbReference type="ARBA" id="ARBA00001966"/>
    </source>
</evidence>
<dbReference type="GO" id="GO:0003677">
    <property type="term" value="F:DNA binding"/>
    <property type="evidence" value="ECO:0007669"/>
    <property type="project" value="UniProtKB-KW"/>
</dbReference>
<feature type="domain" description="C4-type zinc-finger of DNA polymerase delta" evidence="22">
    <location>
        <begin position="592"/>
        <end position="665"/>
    </location>
</feature>
<evidence type="ECO:0000256" key="18">
    <source>
        <dbReference type="ARBA" id="ARBA00049244"/>
    </source>
</evidence>
<evidence type="ECO:0000256" key="11">
    <source>
        <dbReference type="ARBA" id="ARBA00022833"/>
    </source>
</evidence>
<evidence type="ECO:0000256" key="8">
    <source>
        <dbReference type="ARBA" id="ARBA00022723"/>
    </source>
</evidence>
<comment type="similarity">
    <text evidence="3 20">Belongs to the DNA polymerase type-B family.</text>
</comment>
<dbReference type="GO" id="GO:0005634">
    <property type="term" value="C:nucleus"/>
    <property type="evidence" value="ECO:0007669"/>
    <property type="project" value="UniProtKB-SubCell"/>
</dbReference>
<evidence type="ECO:0000256" key="20">
    <source>
        <dbReference type="RuleBase" id="RU000442"/>
    </source>
</evidence>
<dbReference type="GO" id="GO:0000166">
    <property type="term" value="F:nucleotide binding"/>
    <property type="evidence" value="ECO:0007669"/>
    <property type="project" value="InterPro"/>
</dbReference>
<evidence type="ECO:0000313" key="23">
    <source>
        <dbReference type="EnsemblPlants" id="TuG1812G0200001199.01.T01"/>
    </source>
</evidence>
<dbReference type="PROSITE" id="PS00116">
    <property type="entry name" value="DNA_POLYMERASE_B"/>
    <property type="match status" value="1"/>
</dbReference>
<comment type="cofactor">
    <cofactor evidence="1 20">
        <name>[4Fe-4S] cluster</name>
        <dbReference type="ChEBI" id="CHEBI:49883"/>
    </cofactor>
</comment>
<evidence type="ECO:0000256" key="3">
    <source>
        <dbReference type="ARBA" id="ARBA00005755"/>
    </source>
</evidence>
<evidence type="ECO:0000256" key="16">
    <source>
        <dbReference type="ARBA" id="ARBA00023204"/>
    </source>
</evidence>
<dbReference type="InterPro" id="IPR042087">
    <property type="entry name" value="DNA_pol_B_thumb"/>
</dbReference>
<evidence type="ECO:0000256" key="13">
    <source>
        <dbReference type="ARBA" id="ARBA00023004"/>
    </source>
</evidence>
<keyword evidence="6 20" id="KW-0548">Nucleotidyltransferase</keyword>
<keyword evidence="13 20" id="KW-0408">Iron</keyword>
<evidence type="ECO:0000313" key="24">
    <source>
        <dbReference type="Proteomes" id="UP000015106"/>
    </source>
</evidence>
<keyword evidence="12 20" id="KW-0239">DNA-directed DNA polymerase</keyword>
<keyword evidence="17 20" id="KW-0539">Nucleus</keyword>
<evidence type="ECO:0000256" key="4">
    <source>
        <dbReference type="ARBA" id="ARBA00022485"/>
    </source>
</evidence>
<dbReference type="Gramene" id="TuG1812G0200001199.01.T01">
    <property type="protein sequence ID" value="TuG1812G0200001199.01.T01"/>
    <property type="gene ID" value="TuG1812G0200001199.01"/>
</dbReference>
<reference evidence="24" key="1">
    <citation type="journal article" date="2013" name="Nature">
        <title>Draft genome of the wheat A-genome progenitor Triticum urartu.</title>
        <authorList>
            <person name="Ling H.Q."/>
            <person name="Zhao S."/>
            <person name="Liu D."/>
            <person name="Wang J."/>
            <person name="Sun H."/>
            <person name="Zhang C."/>
            <person name="Fan H."/>
            <person name="Li D."/>
            <person name="Dong L."/>
            <person name="Tao Y."/>
            <person name="Gao C."/>
            <person name="Wu H."/>
            <person name="Li Y."/>
            <person name="Cui Y."/>
            <person name="Guo X."/>
            <person name="Zheng S."/>
            <person name="Wang B."/>
            <person name="Yu K."/>
            <person name="Liang Q."/>
            <person name="Yang W."/>
            <person name="Lou X."/>
            <person name="Chen J."/>
            <person name="Feng M."/>
            <person name="Jian J."/>
            <person name="Zhang X."/>
            <person name="Luo G."/>
            <person name="Jiang Y."/>
            <person name="Liu J."/>
            <person name="Wang Z."/>
            <person name="Sha Y."/>
            <person name="Zhang B."/>
            <person name="Wu H."/>
            <person name="Tang D."/>
            <person name="Shen Q."/>
            <person name="Xue P."/>
            <person name="Zou S."/>
            <person name="Wang X."/>
            <person name="Liu X."/>
            <person name="Wang F."/>
            <person name="Yang Y."/>
            <person name="An X."/>
            <person name="Dong Z."/>
            <person name="Zhang K."/>
            <person name="Zhang X."/>
            <person name="Luo M.C."/>
            <person name="Dvorak J."/>
            <person name="Tong Y."/>
            <person name="Wang J."/>
            <person name="Yang H."/>
            <person name="Li Z."/>
            <person name="Wang D."/>
            <person name="Zhang A."/>
            <person name="Wang J."/>
        </authorList>
    </citation>
    <scope>NUCLEOTIDE SEQUENCE</scope>
    <source>
        <strain evidence="24">cv. G1812</strain>
    </source>
</reference>
<dbReference type="PANTHER" id="PTHR45812">
    <property type="entry name" value="DNA POLYMERASE ZETA CATALYTIC SUBUNIT"/>
    <property type="match status" value="1"/>
</dbReference>
<dbReference type="Gene3D" id="1.10.132.60">
    <property type="entry name" value="DNA polymerase family B, C-terminal domain"/>
    <property type="match status" value="1"/>
</dbReference>
<dbReference type="SMART" id="SM00486">
    <property type="entry name" value="POLBc"/>
    <property type="match status" value="1"/>
</dbReference>
<dbReference type="GO" id="GO:0003887">
    <property type="term" value="F:DNA-directed DNA polymerase activity"/>
    <property type="evidence" value="ECO:0007669"/>
    <property type="project" value="UniProtKB-KW"/>
</dbReference>
<dbReference type="CDD" id="cd05534">
    <property type="entry name" value="POLBc_zeta"/>
    <property type="match status" value="1"/>
</dbReference>
<comment type="catalytic activity">
    <reaction evidence="18 20">
        <text>DNA(n) + a 2'-deoxyribonucleoside 5'-triphosphate = DNA(n+1) + diphosphate</text>
        <dbReference type="Rhea" id="RHEA:22508"/>
        <dbReference type="Rhea" id="RHEA-COMP:17339"/>
        <dbReference type="Rhea" id="RHEA-COMP:17340"/>
        <dbReference type="ChEBI" id="CHEBI:33019"/>
        <dbReference type="ChEBI" id="CHEBI:61560"/>
        <dbReference type="ChEBI" id="CHEBI:173112"/>
        <dbReference type="EC" id="2.7.7.7"/>
    </reaction>
</comment>
<dbReference type="Pfam" id="PF00136">
    <property type="entry name" value="DNA_pol_B"/>
    <property type="match status" value="1"/>
</dbReference>
<dbReference type="Proteomes" id="UP000015106">
    <property type="component" value="Chromosome 2"/>
</dbReference>
<dbReference type="Gene3D" id="1.10.287.690">
    <property type="entry name" value="Helix hairpin bin"/>
    <property type="match status" value="1"/>
</dbReference>
<dbReference type="GO" id="GO:0051539">
    <property type="term" value="F:4 iron, 4 sulfur cluster binding"/>
    <property type="evidence" value="ECO:0007669"/>
    <property type="project" value="UniProtKB-KW"/>
</dbReference>
<dbReference type="Pfam" id="PF14260">
    <property type="entry name" value="zf-C4pol"/>
    <property type="match status" value="1"/>
</dbReference>
<keyword evidence="24" id="KW-1185">Reference proteome</keyword>
<dbReference type="GO" id="GO:0042276">
    <property type="term" value="P:error-prone translesion synthesis"/>
    <property type="evidence" value="ECO:0007669"/>
    <property type="project" value="TreeGrafter"/>
</dbReference>
<keyword evidence="11 20" id="KW-0862">Zinc</keyword>
<dbReference type="InterPro" id="IPR006134">
    <property type="entry name" value="DNA-dir_DNA_pol_B_multi_dom"/>
</dbReference>
<dbReference type="InterPro" id="IPR036397">
    <property type="entry name" value="RNaseH_sf"/>
</dbReference>
<dbReference type="SUPFAM" id="SSF56672">
    <property type="entry name" value="DNA/RNA polymerases"/>
    <property type="match status" value="1"/>
</dbReference>
<evidence type="ECO:0000256" key="14">
    <source>
        <dbReference type="ARBA" id="ARBA00023014"/>
    </source>
</evidence>
<dbReference type="FunFam" id="1.10.287.690:FF:000002">
    <property type="entry name" value="DNA polymerase zeta"/>
    <property type="match status" value="1"/>
</dbReference>
<dbReference type="InterPro" id="IPR006172">
    <property type="entry name" value="DNA-dir_DNA_pol_B"/>
</dbReference>
<reference evidence="23" key="3">
    <citation type="submission" date="2022-06" db="UniProtKB">
        <authorList>
            <consortium name="EnsemblPlants"/>
        </authorList>
    </citation>
    <scope>IDENTIFICATION</scope>
</reference>
<keyword evidence="10 20" id="KW-0863">Zinc-finger</keyword>
<evidence type="ECO:0000259" key="21">
    <source>
        <dbReference type="Pfam" id="PF00136"/>
    </source>
</evidence>
<dbReference type="GO" id="GO:0008270">
    <property type="term" value="F:zinc ion binding"/>
    <property type="evidence" value="ECO:0007669"/>
    <property type="project" value="UniProtKB-KW"/>
</dbReference>
<dbReference type="GO" id="GO:0000724">
    <property type="term" value="P:double-strand break repair via homologous recombination"/>
    <property type="evidence" value="ECO:0007669"/>
    <property type="project" value="TreeGrafter"/>
</dbReference>
<keyword evidence="9" id="KW-0227">DNA damage</keyword>
<keyword evidence="15 20" id="KW-0238">DNA-binding</keyword>
<evidence type="ECO:0000256" key="5">
    <source>
        <dbReference type="ARBA" id="ARBA00022679"/>
    </source>
</evidence>
<dbReference type="GO" id="GO:0016035">
    <property type="term" value="C:zeta DNA polymerase complex"/>
    <property type="evidence" value="ECO:0007669"/>
    <property type="project" value="InterPro"/>
</dbReference>
<dbReference type="PRINTS" id="PR00106">
    <property type="entry name" value="DNAPOLB"/>
</dbReference>
<organism evidence="23 24">
    <name type="scientific">Triticum urartu</name>
    <name type="common">Red wild einkorn</name>
    <name type="synonym">Crithodium urartu</name>
    <dbReference type="NCBI Taxonomy" id="4572"/>
    <lineage>
        <taxon>Eukaryota</taxon>
        <taxon>Viridiplantae</taxon>
        <taxon>Streptophyta</taxon>
        <taxon>Embryophyta</taxon>
        <taxon>Tracheophyta</taxon>
        <taxon>Spermatophyta</taxon>
        <taxon>Magnoliopsida</taxon>
        <taxon>Liliopsida</taxon>
        <taxon>Poales</taxon>
        <taxon>Poaceae</taxon>
        <taxon>BOP clade</taxon>
        <taxon>Pooideae</taxon>
        <taxon>Triticodae</taxon>
        <taxon>Triticeae</taxon>
        <taxon>Triticinae</taxon>
        <taxon>Triticum</taxon>
    </lineage>
</organism>
<dbReference type="EC" id="2.7.7.7" evidence="20"/>
<dbReference type="InterPro" id="IPR023211">
    <property type="entry name" value="DNA_pol_palm_dom_sf"/>
</dbReference>
<evidence type="ECO:0000256" key="12">
    <source>
        <dbReference type="ARBA" id="ARBA00022932"/>
    </source>
</evidence>
<dbReference type="GO" id="GO:0006260">
    <property type="term" value="P:DNA replication"/>
    <property type="evidence" value="ECO:0007669"/>
    <property type="project" value="UniProtKB-KW"/>
</dbReference>
<evidence type="ECO:0000256" key="2">
    <source>
        <dbReference type="ARBA" id="ARBA00004123"/>
    </source>
</evidence>
<keyword evidence="8 20" id="KW-0479">Metal-binding</keyword>
<sequence length="693" mass="77575">MRGEVKLNNYSLEAVADEVLRRKVPLVPNKTLNRWFATGPGQGRHRCIEYVNSRAMLNLEIINQLDLVNRTSELARVFGIDFFSVLSRGSQFRVESMLLRLAHTQNYLAISPGNQQVASQPAMECMPLVMEPESAFYSDPVLVLDFQSLYPSMIIAYNLCYSTCLGKVFPSKSSVLGVSSYSADPHTIADLKNQLILTPNGVLYVQPEVRKGVVPRLLEEILSTRIMVKQALKKLAPSQKVLQKILNARQLALKLIANVTYGYTAAGFSGRMPCAELADSIVQCGRRTLETAISFVNQHPLWNARVVYGDTDSMFVLLKGRSREEAFRIGKEIASLVTAINPDPVTLKFEKVYHPCFLLTKKRYVGYSYENPEQNEPIFDAKGIETVRRDTCPAVAKMLERSLRIMFEEQDLVKVKSYVERQWTRILSGKVSIQDFIFAKEVRLGTYSARASSLPPAAIVATKAMLSDPRAEPRYAERVPYVVIHGEPGARLVDMVINPYGLLEVGSPYRLNELYYITKQIIPALQRVFGLLGVNLNKWFKEMPRPTRSTLAKRQSALGHGSRDSSSIRLGWNKKPSAKVARIDTYYMSSHCTICGDTVQGSETFCSYCLKNEAVVATVVTGRTSKLEREIQHLAAVCGHCGGADWIMESGVKCVSLACPVFYERLKIQKELRVVSESAGEAGYYPFCCGELF</sequence>
<dbReference type="FunFam" id="1.10.132.60:FF:000007">
    <property type="entry name" value="DNA polymerase"/>
    <property type="match status" value="1"/>
</dbReference>
<feature type="domain" description="DNA-directed DNA polymerase family B multifunctional" evidence="21">
    <location>
        <begin position="82"/>
        <end position="529"/>
    </location>
</feature>
<gene>
    <name evidence="23" type="primary">LOC125535041</name>
</gene>
<dbReference type="InterPro" id="IPR043502">
    <property type="entry name" value="DNA/RNA_pol_sf"/>
</dbReference>
<keyword evidence="16" id="KW-0234">DNA repair</keyword>
<protein>
    <recommendedName>
        <fullName evidence="20">DNA polymerase</fullName>
        <ecNumber evidence="20">2.7.7.7</ecNumber>
    </recommendedName>
</protein>
<dbReference type="EnsemblPlants" id="TuG1812G0200001199.01.T01">
    <property type="protein sequence ID" value="TuG1812G0200001199.01.T01"/>
    <property type="gene ID" value="TuG1812G0200001199.01"/>
</dbReference>
<keyword evidence="7 20" id="KW-0235">DNA replication</keyword>
<dbReference type="PANTHER" id="PTHR45812:SF1">
    <property type="entry name" value="DNA POLYMERASE ZETA CATALYTIC SUBUNIT"/>
    <property type="match status" value="1"/>
</dbReference>
<dbReference type="SUPFAM" id="SSF53098">
    <property type="entry name" value="Ribonuclease H-like"/>
    <property type="match status" value="1"/>
</dbReference>
<evidence type="ECO:0000256" key="6">
    <source>
        <dbReference type="ARBA" id="ARBA00022695"/>
    </source>
</evidence>
<evidence type="ECO:0000256" key="17">
    <source>
        <dbReference type="ARBA" id="ARBA00023242"/>
    </source>
</evidence>
<reference evidence="23" key="2">
    <citation type="submission" date="2018-03" db="EMBL/GenBank/DDBJ databases">
        <title>The Triticum urartu genome reveals the dynamic nature of wheat genome evolution.</title>
        <authorList>
            <person name="Ling H."/>
            <person name="Ma B."/>
            <person name="Shi X."/>
            <person name="Liu H."/>
            <person name="Dong L."/>
            <person name="Sun H."/>
            <person name="Cao Y."/>
            <person name="Gao Q."/>
            <person name="Zheng S."/>
            <person name="Li Y."/>
            <person name="Yu Y."/>
            <person name="Du H."/>
            <person name="Qi M."/>
            <person name="Li Y."/>
            <person name="Yu H."/>
            <person name="Cui Y."/>
            <person name="Wang N."/>
            <person name="Chen C."/>
            <person name="Wu H."/>
            <person name="Zhao Y."/>
            <person name="Zhang J."/>
            <person name="Li Y."/>
            <person name="Zhou W."/>
            <person name="Zhang B."/>
            <person name="Hu W."/>
            <person name="Eijk M."/>
            <person name="Tang J."/>
            <person name="Witsenboer H."/>
            <person name="Zhao S."/>
            <person name="Li Z."/>
            <person name="Zhang A."/>
            <person name="Wang D."/>
            <person name="Liang C."/>
        </authorList>
    </citation>
    <scope>NUCLEOTIDE SEQUENCE [LARGE SCALE GENOMIC DNA]</scope>
    <source>
        <strain evidence="23">cv. G1812</strain>
    </source>
</reference>
<dbReference type="InterPro" id="IPR012337">
    <property type="entry name" value="RNaseH-like_sf"/>
</dbReference>
<evidence type="ECO:0000256" key="7">
    <source>
        <dbReference type="ARBA" id="ARBA00022705"/>
    </source>
</evidence>
<evidence type="ECO:0000256" key="15">
    <source>
        <dbReference type="ARBA" id="ARBA00023125"/>
    </source>
</evidence>
<dbReference type="InterPro" id="IPR030559">
    <property type="entry name" value="PolZ_Rev3"/>
</dbReference>
<evidence type="ECO:0000256" key="19">
    <source>
        <dbReference type="ARBA" id="ARBA00066055"/>
    </source>
</evidence>
<comment type="subunit">
    <text evidence="19">Forms DNA polymerase zeta with REV7.</text>
</comment>
<dbReference type="InterPro" id="IPR025687">
    <property type="entry name" value="Znf-C4pol"/>
</dbReference>
<comment type="subcellular location">
    <subcellularLocation>
        <location evidence="2 20">Nucleus</location>
    </subcellularLocation>
</comment>
<dbReference type="InterPro" id="IPR017964">
    <property type="entry name" value="DNA-dir_DNA_pol_B_CS"/>
</dbReference>
<evidence type="ECO:0000256" key="9">
    <source>
        <dbReference type="ARBA" id="ARBA00022763"/>
    </source>
</evidence>
<evidence type="ECO:0000259" key="22">
    <source>
        <dbReference type="Pfam" id="PF14260"/>
    </source>
</evidence>
<proteinExistence type="inferred from homology"/>
<dbReference type="Gene3D" id="3.30.420.10">
    <property type="entry name" value="Ribonuclease H-like superfamily/Ribonuclease H"/>
    <property type="match status" value="1"/>
</dbReference>
<dbReference type="AlphaFoldDB" id="A0A8R7PAS2"/>
<evidence type="ECO:0000256" key="10">
    <source>
        <dbReference type="ARBA" id="ARBA00022771"/>
    </source>
</evidence>